<dbReference type="AlphaFoldDB" id="A0A6I0EX70"/>
<keyword evidence="1" id="KW-0472">Membrane</keyword>
<dbReference type="Proteomes" id="UP000468766">
    <property type="component" value="Unassembled WGS sequence"/>
</dbReference>
<dbReference type="RefSeq" id="WP_151621817.1">
    <property type="nucleotide sequence ID" value="NZ_WBXO01000023.1"/>
</dbReference>
<protein>
    <submittedName>
        <fullName evidence="2">Uncharacterized protein</fullName>
    </submittedName>
</protein>
<name>A0A6I0EX70_9FIRM</name>
<dbReference type="EMBL" id="WBXO01000023">
    <property type="protein sequence ID" value="KAB2950794.1"/>
    <property type="molecule type" value="Genomic_DNA"/>
</dbReference>
<reference evidence="2 3" key="1">
    <citation type="submission" date="2019-10" db="EMBL/GenBank/DDBJ databases">
        <title>Whole-genome sequence of the extremophile Heliorestis acidaminivorans DSM 24790.</title>
        <authorList>
            <person name="Kyndt J.A."/>
            <person name="Meyer T.E."/>
        </authorList>
    </citation>
    <scope>NUCLEOTIDE SEQUENCE [LARGE SCALE GENOMIC DNA]</scope>
    <source>
        <strain evidence="2 3">DSM 24790</strain>
    </source>
</reference>
<comment type="caution">
    <text evidence="2">The sequence shown here is derived from an EMBL/GenBank/DDBJ whole genome shotgun (WGS) entry which is preliminary data.</text>
</comment>
<sequence length="87" mass="9673">MLTLTTFDLFLMGTIVVVITPLMLLVVRRVKHLIPTKRWFATMVVGILLISTLFAVVSIYFSIPYSPTWLTIMIATNVGFAVGLIGD</sequence>
<feature type="transmembrane region" description="Helical" evidence="1">
    <location>
        <begin position="6"/>
        <end position="27"/>
    </location>
</feature>
<feature type="transmembrane region" description="Helical" evidence="1">
    <location>
        <begin position="39"/>
        <end position="63"/>
    </location>
</feature>
<proteinExistence type="predicted"/>
<keyword evidence="1" id="KW-0812">Transmembrane</keyword>
<keyword evidence="1" id="KW-1133">Transmembrane helix</keyword>
<organism evidence="2 3">
    <name type="scientific">Heliorestis acidaminivorans</name>
    <dbReference type="NCBI Taxonomy" id="553427"/>
    <lineage>
        <taxon>Bacteria</taxon>
        <taxon>Bacillati</taxon>
        <taxon>Bacillota</taxon>
        <taxon>Clostridia</taxon>
        <taxon>Eubacteriales</taxon>
        <taxon>Heliobacteriaceae</taxon>
        <taxon>Heliorestis</taxon>
    </lineage>
</organism>
<feature type="transmembrane region" description="Helical" evidence="1">
    <location>
        <begin position="69"/>
        <end position="86"/>
    </location>
</feature>
<accession>A0A6I0EX70</accession>
<evidence type="ECO:0000313" key="2">
    <source>
        <dbReference type="EMBL" id="KAB2950794.1"/>
    </source>
</evidence>
<gene>
    <name evidence="2" type="ORF">F9B85_13940</name>
</gene>
<evidence type="ECO:0000313" key="3">
    <source>
        <dbReference type="Proteomes" id="UP000468766"/>
    </source>
</evidence>
<evidence type="ECO:0000256" key="1">
    <source>
        <dbReference type="SAM" id="Phobius"/>
    </source>
</evidence>
<keyword evidence="3" id="KW-1185">Reference proteome</keyword>